<dbReference type="AlphaFoldDB" id="A0A1C0YAS6"/>
<sequence>MSLKGIELQIAIPKTFDAGKVVEQQQQHITNQQMHANEALKREVERQQTIVNETEGLMNIDGDEEKKREQEREEQQRKKKLELAKKKAKHPFKGNFVDFSG</sequence>
<keyword evidence="3" id="KW-1185">Reference proteome</keyword>
<organism evidence="2 3">
    <name type="scientific">Caryophanon latum</name>
    <dbReference type="NCBI Taxonomy" id="33977"/>
    <lineage>
        <taxon>Bacteria</taxon>
        <taxon>Bacillati</taxon>
        <taxon>Bacillota</taxon>
        <taxon>Bacilli</taxon>
        <taxon>Bacillales</taxon>
        <taxon>Caryophanaceae</taxon>
        <taxon>Caryophanon</taxon>
    </lineage>
</organism>
<feature type="compositionally biased region" description="Basic and acidic residues" evidence="1">
    <location>
        <begin position="64"/>
        <end position="85"/>
    </location>
</feature>
<evidence type="ECO:0000256" key="1">
    <source>
        <dbReference type="SAM" id="MobiDB-lite"/>
    </source>
</evidence>
<proteinExistence type="predicted"/>
<feature type="region of interest" description="Disordered" evidence="1">
    <location>
        <begin position="54"/>
        <end position="101"/>
    </location>
</feature>
<comment type="caution">
    <text evidence="2">The sequence shown here is derived from an EMBL/GenBank/DDBJ whole genome shotgun (WGS) entry which is preliminary data.</text>
</comment>
<dbReference type="EMBL" id="MATO01000080">
    <property type="protein sequence ID" value="OCS84245.1"/>
    <property type="molecule type" value="Genomic_DNA"/>
</dbReference>
<protein>
    <submittedName>
        <fullName evidence="2">RNA polymerase subunit sigma</fullName>
    </submittedName>
</protein>
<name>A0A1C0YAS6_9BACL</name>
<evidence type="ECO:0000313" key="3">
    <source>
        <dbReference type="Proteomes" id="UP000093482"/>
    </source>
</evidence>
<reference evidence="2 3" key="1">
    <citation type="submission" date="2016-07" db="EMBL/GenBank/DDBJ databases">
        <title>Caryophanon latum genome sequencing.</title>
        <authorList>
            <person name="Verma A."/>
            <person name="Pal Y."/>
            <person name="Krishnamurthi S."/>
        </authorList>
    </citation>
    <scope>NUCLEOTIDE SEQUENCE [LARGE SCALE GENOMIC DNA]</scope>
    <source>
        <strain evidence="2 3">DSM 14151</strain>
    </source>
</reference>
<gene>
    <name evidence="2" type="ORF">A6K76_15750</name>
</gene>
<dbReference type="Proteomes" id="UP000093482">
    <property type="component" value="Unassembled WGS sequence"/>
</dbReference>
<dbReference type="RefSeq" id="WP_066466543.1">
    <property type="nucleotide sequence ID" value="NZ_MATO01000080.1"/>
</dbReference>
<accession>A0A1C0YAS6</accession>
<evidence type="ECO:0000313" key="2">
    <source>
        <dbReference type="EMBL" id="OCS84245.1"/>
    </source>
</evidence>
<dbReference type="OrthoDB" id="2476294at2"/>